<dbReference type="PROSITE" id="PS00889">
    <property type="entry name" value="CNMP_BINDING_2"/>
    <property type="match status" value="1"/>
</dbReference>
<feature type="domain" description="Cyclic nucleotide-binding" evidence="11">
    <location>
        <begin position="790"/>
        <end position="888"/>
    </location>
</feature>
<evidence type="ECO:0000256" key="6">
    <source>
        <dbReference type="ARBA" id="ARBA00023136"/>
    </source>
</evidence>
<dbReference type="Proteomes" id="UP001259832">
    <property type="component" value="Unassembled WGS sequence"/>
</dbReference>
<feature type="transmembrane region" description="Helical" evidence="10">
    <location>
        <begin position="1538"/>
        <end position="1559"/>
    </location>
</feature>
<feature type="transmembrane region" description="Helical" evidence="10">
    <location>
        <begin position="1031"/>
        <end position="1055"/>
    </location>
</feature>
<organism evidence="12 13">
    <name type="scientific">Phytophthora citrophthora</name>
    <dbReference type="NCBI Taxonomy" id="4793"/>
    <lineage>
        <taxon>Eukaryota</taxon>
        <taxon>Sar</taxon>
        <taxon>Stramenopiles</taxon>
        <taxon>Oomycota</taxon>
        <taxon>Peronosporomycetes</taxon>
        <taxon>Peronosporales</taxon>
        <taxon>Peronosporaceae</taxon>
        <taxon>Phytophthora</taxon>
    </lineage>
</organism>
<keyword evidence="2" id="KW-0813">Transport</keyword>
<keyword evidence="7" id="KW-1071">Ligand-gated ion channel</keyword>
<feature type="domain" description="Cyclic nucleotide-binding" evidence="11">
    <location>
        <begin position="2447"/>
        <end position="2535"/>
    </location>
</feature>
<dbReference type="EMBL" id="JASMQC010000017">
    <property type="protein sequence ID" value="KAK1938760.1"/>
    <property type="molecule type" value="Genomic_DNA"/>
</dbReference>
<feature type="transmembrane region" description="Helical" evidence="10">
    <location>
        <begin position="2322"/>
        <end position="2351"/>
    </location>
</feature>
<gene>
    <name evidence="12" type="ORF">P3T76_008835</name>
</gene>
<evidence type="ECO:0000256" key="3">
    <source>
        <dbReference type="ARBA" id="ARBA00022692"/>
    </source>
</evidence>
<dbReference type="GO" id="GO:0044877">
    <property type="term" value="F:protein-containing complex binding"/>
    <property type="evidence" value="ECO:0007669"/>
    <property type="project" value="TreeGrafter"/>
</dbReference>
<dbReference type="Gene3D" id="1.10.287.630">
    <property type="entry name" value="Helix hairpin bin"/>
    <property type="match status" value="2"/>
</dbReference>
<dbReference type="SUPFAM" id="SSF81324">
    <property type="entry name" value="Voltage-gated potassium channels"/>
    <property type="match status" value="4"/>
</dbReference>
<dbReference type="PANTHER" id="PTHR45638:SF11">
    <property type="entry name" value="CYCLIC NUCLEOTIDE-GATED CATION CHANNEL SUBUNIT A"/>
    <property type="match status" value="1"/>
</dbReference>
<dbReference type="InterPro" id="IPR005821">
    <property type="entry name" value="Ion_trans_dom"/>
</dbReference>
<dbReference type="GO" id="GO:0005221">
    <property type="term" value="F:intracellularly cyclic nucleotide-activated monoatomic cation channel activity"/>
    <property type="evidence" value="ECO:0007669"/>
    <property type="project" value="InterPro"/>
</dbReference>
<evidence type="ECO:0000256" key="2">
    <source>
        <dbReference type="ARBA" id="ARBA00022448"/>
    </source>
</evidence>
<feature type="compositionally biased region" description="Basic and acidic residues" evidence="9">
    <location>
        <begin position="2623"/>
        <end position="2633"/>
    </location>
</feature>
<feature type="transmembrane region" description="Helical" evidence="10">
    <location>
        <begin position="1258"/>
        <end position="1278"/>
    </location>
</feature>
<name>A0AAD9GI02_9STRA</name>
<dbReference type="SUPFAM" id="SSF51206">
    <property type="entry name" value="cAMP-binding domain-like"/>
    <property type="match status" value="4"/>
</dbReference>
<feature type="transmembrane region" description="Helical" evidence="10">
    <location>
        <begin position="486"/>
        <end position="506"/>
    </location>
</feature>
<keyword evidence="3 10" id="KW-0812">Transmembrane</keyword>
<feature type="domain" description="Cyclic nucleotide-binding" evidence="11">
    <location>
        <begin position="1854"/>
        <end position="1995"/>
    </location>
</feature>
<keyword evidence="8" id="KW-0407">Ion channel</keyword>
<dbReference type="SMART" id="SM00100">
    <property type="entry name" value="cNMP"/>
    <property type="match status" value="4"/>
</dbReference>
<feature type="transmembrane region" description="Helical" evidence="10">
    <location>
        <begin position="1668"/>
        <end position="1687"/>
    </location>
</feature>
<keyword evidence="5" id="KW-0406">Ion transport</keyword>
<feature type="transmembrane region" description="Helical" evidence="10">
    <location>
        <begin position="6"/>
        <end position="24"/>
    </location>
</feature>
<dbReference type="PROSITE" id="PS00888">
    <property type="entry name" value="CNMP_BINDING_1"/>
    <property type="match status" value="1"/>
</dbReference>
<feature type="compositionally biased region" description="Basic and acidic residues" evidence="9">
    <location>
        <begin position="982"/>
        <end position="994"/>
    </location>
</feature>
<comment type="caution">
    <text evidence="12">The sequence shown here is derived from an EMBL/GenBank/DDBJ whole genome shotgun (WGS) entry which is preliminary data.</text>
</comment>
<feature type="transmembrane region" description="Helical" evidence="10">
    <location>
        <begin position="258"/>
        <end position="279"/>
    </location>
</feature>
<feature type="transmembrane region" description="Helical" evidence="10">
    <location>
        <begin position="131"/>
        <end position="154"/>
    </location>
</feature>
<feature type="transmembrane region" description="Helical" evidence="10">
    <location>
        <begin position="579"/>
        <end position="595"/>
    </location>
</feature>
<evidence type="ECO:0000256" key="4">
    <source>
        <dbReference type="ARBA" id="ARBA00022989"/>
    </source>
</evidence>
<dbReference type="Pfam" id="PF00027">
    <property type="entry name" value="cNMP_binding"/>
    <property type="match status" value="4"/>
</dbReference>
<feature type="transmembrane region" description="Helical" evidence="10">
    <location>
        <begin position="2104"/>
        <end position="2125"/>
    </location>
</feature>
<feature type="compositionally biased region" description="Polar residues" evidence="9">
    <location>
        <begin position="2585"/>
        <end position="2595"/>
    </location>
</feature>
<evidence type="ECO:0000256" key="8">
    <source>
        <dbReference type="ARBA" id="ARBA00023303"/>
    </source>
</evidence>
<proteinExistence type="predicted"/>
<dbReference type="InterPro" id="IPR050866">
    <property type="entry name" value="CNG_cation_channel"/>
</dbReference>
<feature type="transmembrane region" description="Helical" evidence="10">
    <location>
        <begin position="1158"/>
        <end position="1179"/>
    </location>
</feature>
<feature type="transmembrane region" description="Helical" evidence="10">
    <location>
        <begin position="1605"/>
        <end position="1628"/>
    </location>
</feature>
<evidence type="ECO:0000256" key="9">
    <source>
        <dbReference type="SAM" id="MobiDB-lite"/>
    </source>
</evidence>
<dbReference type="InterPro" id="IPR018488">
    <property type="entry name" value="cNMP-bd_CS"/>
</dbReference>
<evidence type="ECO:0000256" key="10">
    <source>
        <dbReference type="SAM" id="Phobius"/>
    </source>
</evidence>
<comment type="subcellular location">
    <subcellularLocation>
        <location evidence="1">Membrane</location>
        <topology evidence="1">Multi-pass membrane protein</topology>
    </subcellularLocation>
</comment>
<protein>
    <submittedName>
        <fullName evidence="12">Transmembrane protein 144A</fullName>
    </submittedName>
</protein>
<sequence length="2693" mass="305455">MSEQVVLGYTAAIVAVFFFGTCYVPAKTYATYDGIIFQWFMCSGILMVGLGWGLLSNNWSQFSQSGMFTFPEGLLGGALFAIANLLIPTVVNTLGLGVGFMLWNATNITLGYCVSRLGLFGVSPTIPSMPWISLLGIVFMLASIAVYGTIKPTLKAPKVSKRMRKTKGEAYPEAENGELKVHWESVGSNTSLTSENSPLLPQFADDAELSNVSLIRRESLQESLVHPELPNFGPYMMPNELEEHVELMDADAEKTRKAFGMAVALLVGAFLSCCLVPFVNWKDRCSPSDPALSSPIVETCNPLNFVFSQCLGVYLTSTIVFLLYSLFHRFVLKRSMPRSVMRPAYICGVLWGIGLCGQLYAIGALGFDQIFPICSIGPAMVSMLWSAGYFKEIQGKQNLQSLAVGTVLVLIEFQAITTFQRATMITSGSKSSKGSKTSEKHSWTLSLSRKTMGRAHSPFSLHTRLSKVLDEDEQDAFDPNSRVIKLWDHVLLSCLLIEAYLVPYFLAFQPEAVETVSTLFVLVVVAEVVFALDLLVKARTGYYSDGNLIRDKKLTAQRYVHSVQFLVDIISILPYQAFVVIYPKAVTYLLLLKLLRWSRLPHFVSSLDEFYAKHFVLLKLLKVLASTVYLAHVQACVRFSFVHIYNHEGEESHSQSLHEQYLASLFWSIGIMTGLFEGGLPHHSSEFLFTIVVALCGFSMFTSLVATIFVISKCESGQTEAMEARINQLVHVLSFHRVPEVQQTQAIDYLKRYYTDTESHDRETAKILCPSIANDIQVELLKSTVAQISIFEGCSDQFIVTMTSLLEMIALPAQTTLFSTGDEGDAMYVVHSGVLAIVIKSVIVREIRKGSCFGELSVFAAMPRTATVVTTTYVILYKLSRFHCQRVLEGYPECAALVDRHVQNVLDRLNQSEKASEASASSSDARKNGIRRASVAAGVVAGASALVRVLSKSRRISTSSSKRSMVPWLGRRSVSSVQQEPAEEKTEQLNPYDRHGPKSNLAHGIQENTGLWRFLLLRKCIDHHSRIRKRWLLLLLGNLSYCWIMIPVQVTFPLWQRPGWFIQSVDTISNAGLLLDIFLNFSLSFMVDSEQIMTPKRSAQRYLRNSLLFDVFCALPVEYFYMEKYGLMRLPRLLRVFHLRRHLTEIAYFIPFNSKKQLILLGAFLFMMFHIVTCVHFGISYYEGFNPKEEEAWISPITLCLSRINATYLENCSGEIFYESANIRDLEDISILQYSRSLYYAVGVLASPGKSVEPTTDVQLIAAVILMLSGFVITAIVVDNVQKRFTASAFEQKEFFATSTRIQLFLRRQNAPLVIHQRVKSFLDYWWSSHRGAVIGELLADLPRPIRLDLLKSICIPVLQTLALLQNVRPVQDKLEEILVENARFILYGQGEIVYRHGDSVVGMFFLLEGEVCMVEKGESSREVPRGAFFGTAAFTQQERGEGYTEHVSANSGCILLLVSRDQLHAMEAIFPNLKEEFLTLEQRLLGNKLSSMRAQKSALTLMKSPSKMLHNLIAGARESFETVHDPDSHFILAWETWVFAIMTIQWALVMFQACYPMHGGHRDADALMVFLELSFIVDIQVRSRLGFYEFGNKIMDPVRIKRKYLRSGTFVLDLVALLPLFVINWAVTRWDLLNVNKLLRLFKVPRQIHALETRYLKHATELRLFKLLYYTFMLSHFLGCVWFNFASRVAIPSFSSEEWKKTAFGENHWLPSEHVEHGPHILQYMASLYWSFGLMSASSEPEFPKTTAQCLFSAMTMTTGFFLFAYVIGNFTDIIELKTAETKEFNAKMRSVRKLLDHFQMPEGLQQRVKTFLLFKRYHSITQEGLLVHCLPPSLLTDIRLVHLNPMIEKVEFLRGMEGSITRMLVSQFTQVLISRGEFVCKYGESGSDMFFVFAGVLDILVPARIANRHCSTFKSVVRNLIPKPGTLNRISPENDREQPNKGQDQLVKVNEISAGRYFGENGLFTNGKRNAYVQAQTSCILYRLSRDSMELVFARYPKWKQKVLRIANIRREQERLMQLSRDEQRRGMATITGLMLSRADVMNERAERFKEQLNLVRLKRSNSERFTILSVSLASTVNRFVLKPFRLVSDGLIHGVPVQTTFHLFWLRFMVFCSMYVAIMMPYQLSVDAMNRVTPIATAVNAVGLLCEVAFILDVWFSWHVQESPTSLELYEQNLRSVYKKQRMLFDVIAAIPFYGLLLVFHCRPWMKLLRCVKIVNVMGYLDEINRRNVANELTRFCHVWMLYLLVIHWVACGYLAVATEVGFGEEWESWLPSQELQISDPLNPSTSQLSRCFLRGLFFATTAFVKKARNMAPETAPLYAFQITMSFIGLITMSFVIGELATLFISYINLEVDFRKNHIAVELYLARLRVSDRLKARTYAFMTSLWSSHAGVNYDELLEEMPRPIRAACVQHASKEPLDWFVMKVITPICWEGHTAVDAFTLSVAEQLRFEGYPRDENVVMEGSIVRAMYFVTKGHLNMQSNSLLDGAVGLRAGSYFGERGLLGFTISAYTVRTVRACDLFSLRSEDFIHVLQQHSFTRLALELCGRAYKHLKVKNIEKCSKHDMEDHWGVALLHTVHELQKQQQPATTAGEESSEKEGQDNTLNLELPGGLTPSSRRQSTSERDVHEEISSETSPVNEQLPENLEAMFKALKTAENCFEAFAPLLHIMLATDPLDWSTSFPPYELIQKT</sequence>
<evidence type="ECO:0000313" key="13">
    <source>
        <dbReference type="Proteomes" id="UP001259832"/>
    </source>
</evidence>
<feature type="region of interest" description="Disordered" evidence="9">
    <location>
        <begin position="2583"/>
        <end position="2644"/>
    </location>
</feature>
<dbReference type="InterPro" id="IPR000595">
    <property type="entry name" value="cNMP-bd_dom"/>
</dbReference>
<keyword evidence="13" id="KW-1185">Reference proteome</keyword>
<feature type="transmembrane region" description="Helical" evidence="10">
    <location>
        <begin position="2137"/>
        <end position="2161"/>
    </location>
</feature>
<evidence type="ECO:0000256" key="7">
    <source>
        <dbReference type="ARBA" id="ARBA00023286"/>
    </source>
</evidence>
<feature type="transmembrane region" description="Helical" evidence="10">
    <location>
        <begin position="369"/>
        <end position="390"/>
    </location>
</feature>
<dbReference type="Gene3D" id="1.10.287.70">
    <property type="match status" value="4"/>
</dbReference>
<feature type="region of interest" description="Disordered" evidence="9">
    <location>
        <begin position="970"/>
        <end position="994"/>
    </location>
</feature>
<dbReference type="Pfam" id="PF07857">
    <property type="entry name" value="TMEM144"/>
    <property type="match status" value="1"/>
</dbReference>
<feature type="transmembrane region" description="Helical" evidence="10">
    <location>
        <begin position="1067"/>
        <end position="1087"/>
    </location>
</feature>
<feature type="transmembrane region" description="Helical" evidence="10">
    <location>
        <begin position="518"/>
        <end position="536"/>
    </location>
</feature>
<keyword evidence="4 10" id="KW-1133">Transmembrane helix</keyword>
<feature type="transmembrane region" description="Helical" evidence="10">
    <location>
        <begin position="661"/>
        <end position="680"/>
    </location>
</feature>
<evidence type="ECO:0000256" key="5">
    <source>
        <dbReference type="ARBA" id="ARBA00023065"/>
    </source>
</evidence>
<evidence type="ECO:0000313" key="12">
    <source>
        <dbReference type="EMBL" id="KAK1938760.1"/>
    </source>
</evidence>
<feature type="domain" description="Cyclic nucleotide-binding" evidence="11">
    <location>
        <begin position="1379"/>
        <end position="1467"/>
    </location>
</feature>
<dbReference type="GO" id="GO:0016020">
    <property type="term" value="C:membrane"/>
    <property type="evidence" value="ECO:0007669"/>
    <property type="project" value="UniProtKB-SubCell"/>
</dbReference>
<feature type="transmembrane region" description="Helical" evidence="10">
    <location>
        <begin position="311"/>
        <end position="332"/>
    </location>
</feature>
<dbReference type="Pfam" id="PF00520">
    <property type="entry name" value="Ion_trans"/>
    <property type="match status" value="4"/>
</dbReference>
<dbReference type="CDD" id="cd00038">
    <property type="entry name" value="CAP_ED"/>
    <property type="match status" value="4"/>
</dbReference>
<dbReference type="InterPro" id="IPR012435">
    <property type="entry name" value="TMEM144"/>
</dbReference>
<feature type="transmembrane region" description="Helical" evidence="10">
    <location>
        <begin position="67"/>
        <end position="87"/>
    </location>
</feature>
<dbReference type="InterPro" id="IPR014710">
    <property type="entry name" value="RmlC-like_jellyroll"/>
</dbReference>
<dbReference type="PANTHER" id="PTHR45638">
    <property type="entry name" value="CYCLIC NUCLEOTIDE-GATED CATION CHANNEL SUBUNIT A"/>
    <property type="match status" value="1"/>
</dbReference>
<keyword evidence="6 10" id="KW-0472">Membrane</keyword>
<feature type="transmembrane region" description="Helical" evidence="10">
    <location>
        <begin position="36"/>
        <end position="55"/>
    </location>
</feature>
<feature type="transmembrane region" description="Helical" evidence="10">
    <location>
        <begin position="2239"/>
        <end position="2260"/>
    </location>
</feature>
<dbReference type="Gene3D" id="2.60.120.10">
    <property type="entry name" value="Jelly Rolls"/>
    <property type="match status" value="4"/>
</dbReference>
<accession>A0AAD9GI02</accession>
<reference evidence="12" key="1">
    <citation type="submission" date="2023-08" db="EMBL/GenBank/DDBJ databases">
        <title>Reference Genome Resource for the Citrus Pathogen Phytophthora citrophthora.</title>
        <authorList>
            <person name="Moller H."/>
            <person name="Coetzee B."/>
            <person name="Rose L.J."/>
            <person name="Van Niekerk J.M."/>
        </authorList>
    </citation>
    <scope>NUCLEOTIDE SEQUENCE</scope>
    <source>
        <strain evidence="12">STE-U-9442</strain>
    </source>
</reference>
<feature type="transmembrane region" description="Helical" evidence="10">
    <location>
        <begin position="2186"/>
        <end position="2203"/>
    </location>
</feature>
<evidence type="ECO:0000259" key="11">
    <source>
        <dbReference type="PROSITE" id="PS50042"/>
    </source>
</evidence>
<feature type="transmembrane region" description="Helical" evidence="10">
    <location>
        <begin position="344"/>
        <end position="363"/>
    </location>
</feature>
<dbReference type="PROSITE" id="PS50042">
    <property type="entry name" value="CNMP_BINDING_3"/>
    <property type="match status" value="4"/>
</dbReference>
<feature type="transmembrane region" description="Helical" evidence="10">
    <location>
        <begin position="687"/>
        <end position="711"/>
    </location>
</feature>
<evidence type="ECO:0000256" key="1">
    <source>
        <dbReference type="ARBA" id="ARBA00004141"/>
    </source>
</evidence>
<dbReference type="InterPro" id="IPR018490">
    <property type="entry name" value="cNMP-bd_dom_sf"/>
</dbReference>